<dbReference type="InterPro" id="IPR052099">
    <property type="entry name" value="Regulatory_TF_Diverse"/>
</dbReference>
<keyword evidence="3" id="KW-1185">Reference proteome</keyword>
<feature type="region of interest" description="Disordered" evidence="1">
    <location>
        <begin position="226"/>
        <end position="268"/>
    </location>
</feature>
<organism evidence="2 3">
    <name type="scientific">Apiotrichum porosum</name>
    <dbReference type="NCBI Taxonomy" id="105984"/>
    <lineage>
        <taxon>Eukaryota</taxon>
        <taxon>Fungi</taxon>
        <taxon>Dikarya</taxon>
        <taxon>Basidiomycota</taxon>
        <taxon>Agaricomycotina</taxon>
        <taxon>Tremellomycetes</taxon>
        <taxon>Trichosporonales</taxon>
        <taxon>Trichosporonaceae</taxon>
        <taxon>Apiotrichum</taxon>
    </lineage>
</organism>
<dbReference type="AlphaFoldDB" id="A0A427XMN1"/>
<dbReference type="GeneID" id="39594191"/>
<evidence type="ECO:0000313" key="3">
    <source>
        <dbReference type="Proteomes" id="UP000279236"/>
    </source>
</evidence>
<feature type="region of interest" description="Disordered" evidence="1">
    <location>
        <begin position="380"/>
        <end position="416"/>
    </location>
</feature>
<dbReference type="InterPro" id="IPR036638">
    <property type="entry name" value="HLH_DNA-bd_sf"/>
</dbReference>
<feature type="compositionally biased region" description="Low complexity" evidence="1">
    <location>
        <begin position="61"/>
        <end position="75"/>
    </location>
</feature>
<dbReference type="GO" id="GO:0046983">
    <property type="term" value="F:protein dimerization activity"/>
    <property type="evidence" value="ECO:0007669"/>
    <property type="project" value="InterPro"/>
</dbReference>
<feature type="region of interest" description="Disordered" evidence="1">
    <location>
        <begin position="137"/>
        <end position="157"/>
    </location>
</feature>
<dbReference type="CDD" id="cd11395">
    <property type="entry name" value="bHLHzip_SREBP_like"/>
    <property type="match status" value="1"/>
</dbReference>
<protein>
    <submittedName>
        <fullName evidence="2">Uncharacterized protein</fullName>
    </submittedName>
</protein>
<dbReference type="STRING" id="105984.A0A427XMN1"/>
<feature type="region of interest" description="Disordered" evidence="1">
    <location>
        <begin position="192"/>
        <end position="214"/>
    </location>
</feature>
<sequence length="896" mass="96307">MSAVLPSDIFTFDEGDDSVSPSNALFPPSLSFPGLDGLDALDNAYLSPNTLSPRSADHTHPSLSPPASGDSPSSSLSFATDEYLLNNSFGQDELDMLIFPEDSKPDMNLADALNVPIQSAFNASMAFDFRQTSPFESKPNLEQQQQQAPIPTAPMGTIQPAAFDGLLHQWRLDLSQSAQAAAWIQSQVPIPSRPMFQPQQQPQQQHQQQQQVEVPPPVAVPVEMAAQPSVQPPPRRSAPNAPLNKPVTSSPPANVGKHNKTERRYRQKVQQAQADLRDAVPALRVLYGTSSDEQKQTTDIRAPDGTVDGLGEVTRPNASAKATILIGARMYIELLQRRTAMLQRKVSELEAWRQQVAGAEDLTAWRTDFDRREAVIAAQQAAAAAANESDDGESEEEEEDTRSRKRPRVTKKAKATDTKAATGVRAFAAFAVSFSLVPSASKLFSASPATSGPAGTVYAAESLSRNQVISRLPLITAEHSSRLLARALPAAIVPNPHTLVDWTFRLIIAITLITLVGPILERISRKYQDKKTGAGNIVGLGKDLVQLAVGSPVSGSSEWTNLAARIVGGLANPPALVRWHVAVRLRLASNDPYSLALYALLAPEKSSSRVAWVDARSKCEPNSPLAAVLGLPLEEASHSLELVPATAAPIASIAEQINLVHLYDLYTRFFIHLVGAVGDATSLSPMLVNVQQSDLSTELNSLGREIRGVLHGMPRHSPSHALSLVLLGLWGLFSGYSQPAVLVSALAAEEVQGAGASLASVSAMLELLYPGSSNPMPPAAASLIPANAQAIDKLAMACIGFVDLLFSSSSYHGTQNRLERLEASQRVQKEAARLRLVLTQATFVGLDEEDEDEGLAFDDARHKLVSVLCSVGRRAAGRGVIRDEDSGLDDDDDEEW</sequence>
<evidence type="ECO:0000256" key="1">
    <source>
        <dbReference type="SAM" id="MobiDB-lite"/>
    </source>
</evidence>
<gene>
    <name evidence="2" type="ORF">EHS24_009648</name>
</gene>
<feature type="compositionally biased region" description="Basic residues" evidence="1">
    <location>
        <begin position="257"/>
        <end position="267"/>
    </location>
</feature>
<feature type="compositionally biased region" description="Low complexity" evidence="1">
    <location>
        <begin position="197"/>
        <end position="213"/>
    </location>
</feature>
<dbReference type="OrthoDB" id="2133190at2759"/>
<dbReference type="RefSeq" id="XP_028475086.1">
    <property type="nucleotide sequence ID" value="XM_028624918.1"/>
</dbReference>
<dbReference type="Gene3D" id="4.10.280.10">
    <property type="entry name" value="Helix-loop-helix DNA-binding domain"/>
    <property type="match status" value="1"/>
</dbReference>
<reference evidence="2 3" key="1">
    <citation type="submission" date="2018-11" db="EMBL/GenBank/DDBJ databases">
        <title>Genome sequence of Apiotrichum porosum DSM 27194.</title>
        <authorList>
            <person name="Aliyu H."/>
            <person name="Gorte O."/>
            <person name="Ochsenreither K."/>
        </authorList>
    </citation>
    <scope>NUCLEOTIDE SEQUENCE [LARGE SCALE GENOMIC DNA]</scope>
    <source>
        <strain evidence="2 3">DSM 27194</strain>
    </source>
</reference>
<accession>A0A427XMN1</accession>
<name>A0A427XMN1_9TREE</name>
<proteinExistence type="predicted"/>
<dbReference type="PANTHER" id="PTHR47336">
    <property type="entry name" value="TRANSCRIPTION FACTOR HMS1-RELATED"/>
    <property type="match status" value="1"/>
</dbReference>
<dbReference type="SUPFAM" id="SSF47459">
    <property type="entry name" value="HLH, helix-loop-helix DNA-binding domain"/>
    <property type="match status" value="1"/>
</dbReference>
<dbReference type="Proteomes" id="UP000279236">
    <property type="component" value="Unassembled WGS sequence"/>
</dbReference>
<dbReference type="EMBL" id="RSCE01000009">
    <property type="protein sequence ID" value="RSH79977.1"/>
    <property type="molecule type" value="Genomic_DNA"/>
</dbReference>
<feature type="region of interest" description="Disordered" evidence="1">
    <location>
        <begin position="49"/>
        <end position="75"/>
    </location>
</feature>
<evidence type="ECO:0000313" key="2">
    <source>
        <dbReference type="EMBL" id="RSH79977.1"/>
    </source>
</evidence>
<dbReference type="PANTHER" id="PTHR47336:SF2">
    <property type="entry name" value="TRANSCRIPTION FACTOR HMS1-RELATED"/>
    <property type="match status" value="1"/>
</dbReference>
<feature type="compositionally biased region" description="Acidic residues" evidence="1">
    <location>
        <begin position="388"/>
        <end position="400"/>
    </location>
</feature>
<feature type="compositionally biased region" description="Basic residues" evidence="1">
    <location>
        <begin position="403"/>
        <end position="413"/>
    </location>
</feature>
<comment type="caution">
    <text evidence="2">The sequence shown here is derived from an EMBL/GenBank/DDBJ whole genome shotgun (WGS) entry which is preliminary data.</text>
</comment>